<dbReference type="InterPro" id="IPR011979">
    <property type="entry name" value="Antitox_Xre"/>
</dbReference>
<evidence type="ECO:0000313" key="3">
    <source>
        <dbReference type="Proteomes" id="UP000326725"/>
    </source>
</evidence>
<dbReference type="Proteomes" id="UP000326725">
    <property type="component" value="Unassembled WGS sequence"/>
</dbReference>
<dbReference type="RefSeq" id="WP_225809783.1">
    <property type="nucleotide sequence ID" value="NZ_CABVOU010000027.1"/>
</dbReference>
<dbReference type="NCBIfam" id="TIGR02293">
    <property type="entry name" value="TAS_TIGR02293"/>
    <property type="match status" value="1"/>
</dbReference>
<organism evidence="2 3">
    <name type="scientific">Halomonas lysinitropha</name>
    <dbReference type="NCBI Taxonomy" id="2607506"/>
    <lineage>
        <taxon>Bacteria</taxon>
        <taxon>Pseudomonadati</taxon>
        <taxon>Pseudomonadota</taxon>
        <taxon>Gammaproteobacteria</taxon>
        <taxon>Oceanospirillales</taxon>
        <taxon>Halomonadaceae</taxon>
        <taxon>Halomonas</taxon>
    </lineage>
</organism>
<proteinExistence type="predicted"/>
<accession>A0A5K1I3Z7</accession>
<evidence type="ECO:0000313" key="2">
    <source>
        <dbReference type="EMBL" id="VVZ95151.1"/>
    </source>
</evidence>
<evidence type="ECO:0000259" key="1">
    <source>
        <dbReference type="Pfam" id="PF09722"/>
    </source>
</evidence>
<reference evidence="2 3" key="1">
    <citation type="submission" date="2019-09" db="EMBL/GenBank/DDBJ databases">
        <authorList>
            <person name="Criscuolo A."/>
        </authorList>
    </citation>
    <scope>NUCLEOTIDE SEQUENCE [LARGE SCALE GENOMIC DNA]</scope>
    <source>
        <strain evidence="3">3(2)</strain>
    </source>
</reference>
<sequence>MDIIDQDSHNDDTRMLADIGLPREVYTNQVAFIRTVREGLSGRMLQKAVNALSDDRDVFVRLLETDSGNLHRLYKKKALGRAQTEEILDTLKVYVEAARVFGDQEIAKEWLHSEVRALGGSRPVDLFDTFAGRDMVRDVLGKIEFGEFS</sequence>
<dbReference type="Pfam" id="PF09722">
    <property type="entry name" value="Xre_MbcA_ParS_C"/>
    <property type="match status" value="1"/>
</dbReference>
<protein>
    <recommendedName>
        <fullName evidence="1">Antitoxin Xre/MbcA/ParS-like toxin-binding domain-containing protein</fullName>
    </recommendedName>
</protein>
<dbReference type="InterPro" id="IPR024467">
    <property type="entry name" value="Xre/MbcA/ParS-like_toxin-bd"/>
</dbReference>
<feature type="domain" description="Antitoxin Xre/MbcA/ParS-like toxin-binding" evidence="1">
    <location>
        <begin position="97"/>
        <end position="146"/>
    </location>
</feature>
<keyword evidence="3" id="KW-1185">Reference proteome</keyword>
<gene>
    <name evidence="2" type="ORF">HALO32_01216</name>
</gene>
<dbReference type="EMBL" id="CABVOU010000027">
    <property type="protein sequence ID" value="VVZ95151.1"/>
    <property type="molecule type" value="Genomic_DNA"/>
</dbReference>
<name>A0A5K1I3Z7_9GAMM</name>
<dbReference type="AlphaFoldDB" id="A0A5K1I3Z7"/>